<evidence type="ECO:0000256" key="1">
    <source>
        <dbReference type="ARBA" id="ARBA00001913"/>
    </source>
</evidence>
<keyword evidence="4" id="KW-0812">Transmembrane</keyword>
<protein>
    <submittedName>
        <fullName evidence="8">Cadherin domain-containing protein</fullName>
    </submittedName>
</protein>
<dbReference type="SMART" id="SM00112">
    <property type="entry name" value="CA"/>
    <property type="match status" value="6"/>
</dbReference>
<dbReference type="InterPro" id="IPR002126">
    <property type="entry name" value="Cadherin-like_dom"/>
</dbReference>
<dbReference type="NCBIfam" id="TIGR03661">
    <property type="entry name" value="T1SS_VCA0849"/>
    <property type="match status" value="1"/>
</dbReference>
<dbReference type="CDD" id="cd11304">
    <property type="entry name" value="Cadherin_repeat"/>
    <property type="match status" value="6"/>
</dbReference>
<keyword evidence="3" id="KW-0964">Secreted</keyword>
<keyword evidence="6" id="KW-1133">Transmembrane helix</keyword>
<dbReference type="SUPFAM" id="SSF51120">
    <property type="entry name" value="beta-Roll"/>
    <property type="match status" value="5"/>
</dbReference>
<comment type="cofactor">
    <cofactor evidence="1">
        <name>Ca(2+)</name>
        <dbReference type="ChEBI" id="CHEBI:29108"/>
    </cofactor>
</comment>
<dbReference type="SUPFAM" id="SSF49313">
    <property type="entry name" value="Cadherin-like"/>
    <property type="match status" value="5"/>
</dbReference>
<dbReference type="GO" id="GO:0005615">
    <property type="term" value="C:extracellular space"/>
    <property type="evidence" value="ECO:0007669"/>
    <property type="project" value="InterPro"/>
</dbReference>
<dbReference type="InterPro" id="IPR011049">
    <property type="entry name" value="Serralysin-like_metalloprot_C"/>
</dbReference>
<dbReference type="Pfam" id="PF08548">
    <property type="entry name" value="Peptidase_M10_C"/>
    <property type="match status" value="3"/>
</dbReference>
<evidence type="ECO:0000313" key="9">
    <source>
        <dbReference type="Proteomes" id="UP000622890"/>
    </source>
</evidence>
<feature type="domain" description="Cadherin" evidence="7">
    <location>
        <begin position="690"/>
        <end position="793"/>
    </location>
</feature>
<dbReference type="InterPro" id="IPR001343">
    <property type="entry name" value="Hemolysn_Ca-bd"/>
</dbReference>
<feature type="domain" description="Cadherin" evidence="7">
    <location>
        <begin position="793"/>
        <end position="893"/>
    </location>
</feature>
<dbReference type="Pfam" id="PF00028">
    <property type="entry name" value="Cadherin"/>
    <property type="match status" value="1"/>
</dbReference>
<dbReference type="EMBL" id="JAEPBG010000002">
    <property type="protein sequence ID" value="MBK4734369.1"/>
    <property type="molecule type" value="Genomic_DNA"/>
</dbReference>
<dbReference type="GO" id="GO:0005509">
    <property type="term" value="F:calcium ion binding"/>
    <property type="evidence" value="ECO:0007669"/>
    <property type="project" value="InterPro"/>
</dbReference>
<dbReference type="PROSITE" id="PS00330">
    <property type="entry name" value="HEMOLYSIN_CALCIUM"/>
    <property type="match status" value="2"/>
</dbReference>
<keyword evidence="5" id="KW-0677">Repeat</keyword>
<keyword evidence="9" id="KW-1185">Reference proteome</keyword>
<dbReference type="Gene3D" id="2.60.40.60">
    <property type="entry name" value="Cadherins"/>
    <property type="match status" value="5"/>
</dbReference>
<keyword evidence="6" id="KW-0472">Membrane</keyword>
<dbReference type="InterPro" id="IPR019960">
    <property type="entry name" value="T1SS_VCA0849"/>
</dbReference>
<dbReference type="GO" id="GO:0005886">
    <property type="term" value="C:plasma membrane"/>
    <property type="evidence" value="ECO:0007669"/>
    <property type="project" value="UniProtKB-SubCell"/>
</dbReference>
<evidence type="ECO:0000256" key="5">
    <source>
        <dbReference type="ARBA" id="ARBA00022737"/>
    </source>
</evidence>
<dbReference type="InterPro" id="IPR015919">
    <property type="entry name" value="Cadherin-like_sf"/>
</dbReference>
<dbReference type="InterPro" id="IPR018511">
    <property type="entry name" value="Hemolysin-typ_Ca-bd_CS"/>
</dbReference>
<dbReference type="PRINTS" id="PR00313">
    <property type="entry name" value="CABNDNGRPT"/>
</dbReference>
<evidence type="ECO:0000313" key="8">
    <source>
        <dbReference type="EMBL" id="MBK4734369.1"/>
    </source>
</evidence>
<comment type="subcellular location">
    <subcellularLocation>
        <location evidence="2">Secreted</location>
    </subcellularLocation>
</comment>
<dbReference type="PROSITE" id="PS50268">
    <property type="entry name" value="CADHERIN_2"/>
    <property type="match status" value="6"/>
</dbReference>
<feature type="domain" description="Cadherin" evidence="7">
    <location>
        <begin position="350"/>
        <end position="458"/>
    </location>
</feature>
<dbReference type="PANTHER" id="PTHR24026">
    <property type="entry name" value="FAT ATYPICAL CADHERIN-RELATED"/>
    <property type="match status" value="1"/>
</dbReference>
<accession>A0A934SX84</accession>
<dbReference type="Proteomes" id="UP000622890">
    <property type="component" value="Unassembled WGS sequence"/>
</dbReference>
<evidence type="ECO:0000256" key="6">
    <source>
        <dbReference type="ARBA" id="ARBA00022989"/>
    </source>
</evidence>
<proteinExistence type="predicted"/>
<dbReference type="Pfam" id="PF00353">
    <property type="entry name" value="HemolysinCabind"/>
    <property type="match status" value="7"/>
</dbReference>
<feature type="domain" description="Cadherin" evidence="7">
    <location>
        <begin position="144"/>
        <end position="245"/>
    </location>
</feature>
<evidence type="ECO:0000259" key="7">
    <source>
        <dbReference type="PROSITE" id="PS50268"/>
    </source>
</evidence>
<gene>
    <name evidence="8" type="ORF">JJB74_07120</name>
</gene>
<name>A0A934SX84_9BURK</name>
<evidence type="ECO:0000256" key="4">
    <source>
        <dbReference type="ARBA" id="ARBA00022692"/>
    </source>
</evidence>
<feature type="domain" description="Cadherin" evidence="7">
    <location>
        <begin position="260"/>
        <end position="350"/>
    </location>
</feature>
<dbReference type="PANTHER" id="PTHR24026:SF126">
    <property type="entry name" value="PROTOCADHERIN FAT 4"/>
    <property type="match status" value="1"/>
</dbReference>
<feature type="domain" description="Cadherin" evidence="7">
    <location>
        <begin position="589"/>
        <end position="690"/>
    </location>
</feature>
<dbReference type="Gene3D" id="2.150.10.10">
    <property type="entry name" value="Serralysin-like metalloprotease, C-terminal"/>
    <property type="match status" value="3"/>
</dbReference>
<sequence length="1296" mass="133038">MANILGTNGADSLVGSFDDDRITGGGGADRLTGGGGANTFVYAAVSDSPQAGGWDVITDFSGGRDKIDLSALLNGGSFQWGGTVPTAWGVWYQKVGASTFVFVDTDGTPPPEMRIELANTGNTIPTMSDLIGVHDGPNLTAPRFTSSPDFTVPENSTTVGAVTASDSDSPSLSFRVLPGDDGARFTIDFRTGVLSFITPPSAEAPADIGQDNIYHLLVGVSDGLFSSAQWVSVNVAGPSNVAPVITSPIHYVTPEHQTGVAMLTASDPDSTDLAWSLVDGGDAALFDLNAKTGALSFRAAPDYATPADRNADNVYDLRVQVSDGVNTTIGAVSIDVARVNEAPANVAPVIQSPSSFWIVENTRDVGRIVATDADSPTLFYSIDPGDDAGQFTIDTRSGALRFVNAPNHDAPVDANHDNVYDLTVRVSDGKLAALQPIHIQVADAFNQVLQGDASANTLVGGPGDDILIGGGGGDRMTGGPGRDLFVYTAIADSPQSGGWDRISDFTQGTDHIDLSGIAPPGGFKFTDTVPKERSVWYEKSGTTTLIMVDTDGVPPPEMIIELDNTPDLIPKASDFVGMSGAGNTPAPRFTSPGALTLPENTSAVMTIAATSANGNALSYSLAGGEDVGLFALDPRTGALRFVSAPDYEVPRDAGHDNVYHLQVGANDGISMAVQDITLTVANVNDNAPVITSPSAFSVPENITLAAHLAALDADGDAISYRITGGPDAALFNLGLGSASSTLWFNRAPDFEAPADANRDNVYNLTIVASDGLHSVTQNLSISVGNVDDVLPSFTSPAKFSIVENTTAVGIVHAVDADGPTPLYSIAPNEDAKLFSINPNTGALAFTAAPDYEHPNSVSGTNDYHLWVQVGNVPMSSYQYITVSVTDVPNEPIAGTRGNDTLNGTPANDVIDIRSGGNDIVGAGTGDDTILAGSGFNAADRIDGGPGNDTLDLDGDYAQGVVFQPNTLVNVEKLVLHAGHSYNLTLADATVTAGTLTIDGSALGVNDAMRINDSAETESNTTITGGAGNDVLIGGAGRDYFDISRGGQDSVAAGAGNDTIYAGAALQAGDHIDGGAGFDTLYLNGAYGGGLVIGADMLSNVESIVPQAGNDYTLILQDSLLGRGDVLRIDGRAVGIGNTLRVDASAEKDGGIYAMQGGRGDSVLIGGSGDDAISGGPGNDVIRGGGGDDTLSGGVGNDTFVYTSLADCGTGQELIGDFGMGASRGTDVLDLSQLLRSFPGYNGTIAFSGGSLRFDHPAGSNSTVVQVDPDGGGNHWTTVVTLGGVTLNPSDVTQYVV</sequence>
<dbReference type="RefSeq" id="WP_200591121.1">
    <property type="nucleotide sequence ID" value="NZ_JAEPBG010000002.1"/>
</dbReference>
<comment type="caution">
    <text evidence="8">The sequence shown here is derived from an EMBL/GenBank/DDBJ whole genome shotgun (WGS) entry which is preliminary data.</text>
</comment>
<dbReference type="InterPro" id="IPR013858">
    <property type="entry name" value="Peptidase_M10B_C"/>
</dbReference>
<reference evidence="8" key="1">
    <citation type="submission" date="2021-01" db="EMBL/GenBank/DDBJ databases">
        <title>Genome sequence of strain Noviherbaspirillum sp. DKR-6.</title>
        <authorList>
            <person name="Chaudhary D.K."/>
        </authorList>
    </citation>
    <scope>NUCLEOTIDE SEQUENCE</scope>
    <source>
        <strain evidence="8">DKR-6</strain>
    </source>
</reference>
<evidence type="ECO:0000256" key="2">
    <source>
        <dbReference type="ARBA" id="ARBA00004613"/>
    </source>
</evidence>
<dbReference type="GO" id="GO:0007156">
    <property type="term" value="P:homophilic cell adhesion via plasma membrane adhesion molecules"/>
    <property type="evidence" value="ECO:0007669"/>
    <property type="project" value="InterPro"/>
</dbReference>
<evidence type="ECO:0000256" key="3">
    <source>
        <dbReference type="ARBA" id="ARBA00022525"/>
    </source>
</evidence>
<organism evidence="8 9">
    <name type="scientific">Noviherbaspirillum pedocola</name>
    <dbReference type="NCBI Taxonomy" id="2801341"/>
    <lineage>
        <taxon>Bacteria</taxon>
        <taxon>Pseudomonadati</taxon>
        <taxon>Pseudomonadota</taxon>
        <taxon>Betaproteobacteria</taxon>
        <taxon>Burkholderiales</taxon>
        <taxon>Oxalobacteraceae</taxon>
        <taxon>Noviherbaspirillum</taxon>
    </lineage>
</organism>